<evidence type="ECO:0000256" key="1">
    <source>
        <dbReference type="PROSITE-ProRule" id="PRU00723"/>
    </source>
</evidence>
<evidence type="ECO:0000256" key="2">
    <source>
        <dbReference type="SAM" id="Coils"/>
    </source>
</evidence>
<keyword evidence="5" id="KW-1185">Reference proteome</keyword>
<dbReference type="GO" id="GO:0008270">
    <property type="term" value="F:zinc ion binding"/>
    <property type="evidence" value="ECO:0007669"/>
    <property type="project" value="UniProtKB-KW"/>
</dbReference>
<feature type="domain" description="C3H1-type" evidence="4">
    <location>
        <begin position="517"/>
        <end position="545"/>
    </location>
</feature>
<dbReference type="SUPFAM" id="SSF55277">
    <property type="entry name" value="GYF domain"/>
    <property type="match status" value="1"/>
</dbReference>
<name>A0A914CPV0_9BILA</name>
<reference evidence="6" key="1">
    <citation type="submission" date="2022-11" db="UniProtKB">
        <authorList>
            <consortium name="WormBaseParasite"/>
        </authorList>
    </citation>
    <scope>IDENTIFICATION</scope>
</reference>
<evidence type="ECO:0000313" key="6">
    <source>
        <dbReference type="WBParaSite" id="ACRNAN_scaffold13169.g22534.t1"/>
    </source>
</evidence>
<dbReference type="PROSITE" id="PS50103">
    <property type="entry name" value="ZF_C3H1"/>
    <property type="match status" value="1"/>
</dbReference>
<dbReference type="Gene3D" id="3.30.1490.40">
    <property type="match status" value="1"/>
</dbReference>
<evidence type="ECO:0000313" key="5">
    <source>
        <dbReference type="Proteomes" id="UP000887540"/>
    </source>
</evidence>
<keyword evidence="2" id="KW-0175">Coiled coil</keyword>
<proteinExistence type="predicted"/>
<dbReference type="WBParaSite" id="ACRNAN_scaffold13169.g22534.t1">
    <property type="protein sequence ID" value="ACRNAN_scaffold13169.g22534.t1"/>
    <property type="gene ID" value="ACRNAN_scaffold13169.g22534"/>
</dbReference>
<evidence type="ECO:0000256" key="3">
    <source>
        <dbReference type="SAM" id="MobiDB-lite"/>
    </source>
</evidence>
<feature type="region of interest" description="Disordered" evidence="3">
    <location>
        <begin position="403"/>
        <end position="473"/>
    </location>
</feature>
<sequence>MEDLNLAAKKWFYIDEKNGKNILGPFSSSEMLVRYNMGDIRKEYMIKTEADSKFFSYETCYALCGKSPFIQQFSTINNLIHERRTSGQPVPDIMQSFLPNPSTSSQSSQMEKLKKKLDQAEIDNLSLKVQCKKVIFERDEARKRIYALENDLKDKDTKLHELSTQTASISKEVELQNHIKTLEKQLIEMRSKKEDAEKKADTCVTILKTHVNSISQMREDLENTMKEKKELQERVKMLESQHSAMDQNQAEHIKKSVELTISRLKTKLGDEQQELAFVQNDYKTNIEKTNHQNTSHLDADFQKLQAQLKEETASGPSTGKNSPESKKILLKTVVKSEPKSSIDQEMDEFLERNYDSDDSIVVVDEVIESPEKLNPDAPVPWFCDRPPSEPLDLEVSAYGVDLNKKSDKHTPSSPEILIVNNSPTQPIPLNPKSARTYSDLSNPSHDLPEPNRSHSNSDTIPNRRRRPPKFIRSGNWPRASRVFGSEANEVIQYGDLLIDLSQNMRGYYEEICEALERGVVEPCVFYLNNGLCKFKQECFYLHFDEMTAGLRQTLDGLKKVKTRPLNTILKDSWKNLKT</sequence>
<organism evidence="5 6">
    <name type="scientific">Acrobeloides nanus</name>
    <dbReference type="NCBI Taxonomy" id="290746"/>
    <lineage>
        <taxon>Eukaryota</taxon>
        <taxon>Metazoa</taxon>
        <taxon>Ecdysozoa</taxon>
        <taxon>Nematoda</taxon>
        <taxon>Chromadorea</taxon>
        <taxon>Rhabditida</taxon>
        <taxon>Tylenchina</taxon>
        <taxon>Cephalobomorpha</taxon>
        <taxon>Cephaloboidea</taxon>
        <taxon>Cephalobidae</taxon>
        <taxon>Acrobeloides</taxon>
    </lineage>
</organism>
<dbReference type="Proteomes" id="UP000887540">
    <property type="component" value="Unplaced"/>
</dbReference>
<dbReference type="AlphaFoldDB" id="A0A914CPV0"/>
<evidence type="ECO:0000259" key="4">
    <source>
        <dbReference type="PROSITE" id="PS50103"/>
    </source>
</evidence>
<dbReference type="InterPro" id="IPR000571">
    <property type="entry name" value="Znf_CCCH"/>
</dbReference>
<feature type="zinc finger region" description="C3H1-type" evidence="1">
    <location>
        <begin position="517"/>
        <end position="545"/>
    </location>
</feature>
<feature type="compositionally biased region" description="Polar residues" evidence="3">
    <location>
        <begin position="433"/>
        <end position="444"/>
    </location>
</feature>
<keyword evidence="1" id="KW-0862">Zinc</keyword>
<feature type="coiled-coil region" evidence="2">
    <location>
        <begin position="103"/>
        <end position="281"/>
    </location>
</feature>
<dbReference type="InterPro" id="IPR035445">
    <property type="entry name" value="GYF-like_dom_sf"/>
</dbReference>
<protein>
    <submittedName>
        <fullName evidence="6">C3H1-type domain-containing protein</fullName>
    </submittedName>
</protein>
<keyword evidence="1" id="KW-0479">Metal-binding</keyword>
<keyword evidence="1" id="KW-0863">Zinc-finger</keyword>
<accession>A0A914CPV0</accession>